<evidence type="ECO:0000313" key="16">
    <source>
        <dbReference type="Proteomes" id="UP001369086"/>
    </source>
</evidence>
<dbReference type="InterPro" id="IPR011009">
    <property type="entry name" value="Kinase-like_dom_sf"/>
</dbReference>
<reference evidence="15 16" key="1">
    <citation type="submission" date="2021-05" db="EMBL/GenBank/DDBJ databases">
        <authorList>
            <person name="Zahm M."/>
            <person name="Klopp C."/>
            <person name="Cabau C."/>
            <person name="Kuhl H."/>
            <person name="Suciu R."/>
            <person name="Ciorpac M."/>
            <person name="Holostenco D."/>
            <person name="Gessner J."/>
            <person name="Wuertz S."/>
            <person name="Hohne C."/>
            <person name="Stock M."/>
            <person name="Gislard M."/>
            <person name="Lluch J."/>
            <person name="Milhes M."/>
            <person name="Lampietro C."/>
            <person name="Lopez Roques C."/>
            <person name="Donnadieu C."/>
            <person name="Du K."/>
            <person name="Schartl M."/>
            <person name="Guiguen Y."/>
        </authorList>
    </citation>
    <scope>NUCLEOTIDE SEQUENCE [LARGE SCALE GENOMIC DNA]</scope>
    <source>
        <strain evidence="15">Hh-F2</strain>
        <tissue evidence="15">Blood</tissue>
    </source>
</reference>
<dbReference type="SUPFAM" id="SSF56112">
    <property type="entry name" value="Protein kinase-like (PK-like)"/>
    <property type="match status" value="1"/>
</dbReference>
<evidence type="ECO:0000256" key="4">
    <source>
        <dbReference type="ARBA" id="ARBA00022741"/>
    </source>
</evidence>
<evidence type="ECO:0000256" key="5">
    <source>
        <dbReference type="ARBA" id="ARBA00022777"/>
    </source>
</evidence>
<dbReference type="InterPro" id="IPR008271">
    <property type="entry name" value="Ser/Thr_kinase_AS"/>
</dbReference>
<keyword evidence="2 12" id="KW-0723">Serine/threonine-protein kinase</keyword>
<feature type="region of interest" description="Disordered" evidence="13">
    <location>
        <begin position="1"/>
        <end position="56"/>
    </location>
</feature>
<gene>
    <name evidence="15" type="ORF">HHUSO_G5146</name>
</gene>
<evidence type="ECO:0000256" key="11">
    <source>
        <dbReference type="PROSITE-ProRule" id="PRU10141"/>
    </source>
</evidence>
<dbReference type="PROSITE" id="PS00108">
    <property type="entry name" value="PROTEIN_KINASE_ST"/>
    <property type="match status" value="1"/>
</dbReference>
<evidence type="ECO:0000256" key="2">
    <source>
        <dbReference type="ARBA" id="ARBA00022527"/>
    </source>
</evidence>
<evidence type="ECO:0000256" key="13">
    <source>
        <dbReference type="SAM" id="MobiDB-lite"/>
    </source>
</evidence>
<comment type="catalytic activity">
    <reaction evidence="9">
        <text>L-threonyl-[protein] + ATP = O-phospho-L-threonyl-[protein] + ADP + H(+)</text>
        <dbReference type="Rhea" id="RHEA:46608"/>
        <dbReference type="Rhea" id="RHEA-COMP:11060"/>
        <dbReference type="Rhea" id="RHEA-COMP:11605"/>
        <dbReference type="ChEBI" id="CHEBI:15378"/>
        <dbReference type="ChEBI" id="CHEBI:30013"/>
        <dbReference type="ChEBI" id="CHEBI:30616"/>
        <dbReference type="ChEBI" id="CHEBI:61977"/>
        <dbReference type="ChEBI" id="CHEBI:456216"/>
        <dbReference type="EC" id="2.7.11.1"/>
    </reaction>
    <physiologicalReaction direction="left-to-right" evidence="9">
        <dbReference type="Rhea" id="RHEA:46609"/>
    </physiologicalReaction>
</comment>
<keyword evidence="16" id="KW-1185">Reference proteome</keyword>
<feature type="compositionally biased region" description="Polar residues" evidence="13">
    <location>
        <begin position="34"/>
        <end position="56"/>
    </location>
</feature>
<dbReference type="PROSITE" id="PS00107">
    <property type="entry name" value="PROTEIN_KINASE_ATP"/>
    <property type="match status" value="1"/>
</dbReference>
<dbReference type="Gene3D" id="3.30.200.20">
    <property type="entry name" value="Phosphorylase Kinase, domain 1"/>
    <property type="match status" value="1"/>
</dbReference>
<comment type="catalytic activity">
    <reaction evidence="10">
        <text>L-seryl-[protein] + ATP = O-phospho-L-seryl-[protein] + ADP + H(+)</text>
        <dbReference type="Rhea" id="RHEA:17989"/>
        <dbReference type="Rhea" id="RHEA-COMP:9863"/>
        <dbReference type="Rhea" id="RHEA-COMP:11604"/>
        <dbReference type="ChEBI" id="CHEBI:15378"/>
        <dbReference type="ChEBI" id="CHEBI:29999"/>
        <dbReference type="ChEBI" id="CHEBI:30616"/>
        <dbReference type="ChEBI" id="CHEBI:83421"/>
        <dbReference type="ChEBI" id="CHEBI:456216"/>
        <dbReference type="EC" id="2.7.11.1"/>
    </reaction>
    <physiologicalReaction direction="left-to-right" evidence="10">
        <dbReference type="Rhea" id="RHEA:17990"/>
    </physiologicalReaction>
</comment>
<keyword evidence="3" id="KW-0808">Transferase</keyword>
<evidence type="ECO:0000256" key="1">
    <source>
        <dbReference type="ARBA" id="ARBA00012513"/>
    </source>
</evidence>
<sequence length="404" mass="45619">MDKKKSLGKENRTSLKSPVVSKSSKKNRLLVGSGPSSPVDSACTATPRQLSSTPLSSTRAVMGLNSSHVLEDSGFAEWYHTPESAHLQNEKRKVLENNNNNNSENKCLEYRCFSADVGEDDWDSNESPAPTGGNGNIHDHLAKMESLPDHFKRHFMEQEKIGDGAYGVVYKARSKLDGRIYAIKQSTLKCSDDVTVAVREVLALDKFRHPNIIQATFYWREENYKKQTVIFIQMEFCESSLAHCLALDLEHRKKLQIVLEIASAVAYMHQNYYMHRDLKPENIMISQAVKIQLIDFGLVKNLSEENLTPDVGTVEYMAPEQKGNVYTHKVDIFAMGLIVFEIFYPMTTVAEKVHVFSDLKGGVFPNGFKGEFPDIARLIGWMLSENPSHRPEAEKIVQTLMEIN</sequence>
<evidence type="ECO:0000256" key="3">
    <source>
        <dbReference type="ARBA" id="ARBA00022679"/>
    </source>
</evidence>
<evidence type="ECO:0000256" key="7">
    <source>
        <dbReference type="ARBA" id="ARBA00023193"/>
    </source>
</evidence>
<dbReference type="PROSITE" id="PS50011">
    <property type="entry name" value="PROTEIN_KINASE_DOM"/>
    <property type="match status" value="1"/>
</dbReference>
<accession>A0ABR1A1V6</accession>
<dbReference type="EMBL" id="JAHFZB010000004">
    <property type="protein sequence ID" value="KAK6490570.1"/>
    <property type="molecule type" value="Genomic_DNA"/>
</dbReference>
<evidence type="ECO:0000256" key="10">
    <source>
        <dbReference type="ARBA" id="ARBA00048977"/>
    </source>
</evidence>
<feature type="compositionally biased region" description="Basic and acidic residues" evidence="13">
    <location>
        <begin position="1"/>
        <end position="13"/>
    </location>
</feature>
<evidence type="ECO:0000256" key="6">
    <source>
        <dbReference type="ARBA" id="ARBA00022840"/>
    </source>
</evidence>
<dbReference type="InterPro" id="IPR000719">
    <property type="entry name" value="Prot_kinase_dom"/>
</dbReference>
<dbReference type="EC" id="2.7.11.1" evidence="1"/>
<keyword evidence="7" id="KW-0652">Protein synthesis inhibitor</keyword>
<dbReference type="Proteomes" id="UP001369086">
    <property type="component" value="Unassembled WGS sequence"/>
</dbReference>
<evidence type="ECO:0000256" key="9">
    <source>
        <dbReference type="ARBA" id="ARBA00048659"/>
    </source>
</evidence>
<evidence type="ECO:0000256" key="8">
    <source>
        <dbReference type="ARBA" id="ARBA00037982"/>
    </source>
</evidence>
<keyword evidence="5" id="KW-0418">Kinase</keyword>
<feature type="binding site" evidence="11">
    <location>
        <position position="184"/>
    </location>
    <ligand>
        <name>ATP</name>
        <dbReference type="ChEBI" id="CHEBI:30616"/>
    </ligand>
</feature>
<dbReference type="Gene3D" id="1.10.510.10">
    <property type="entry name" value="Transferase(Phosphotransferase) domain 1"/>
    <property type="match status" value="1"/>
</dbReference>
<organism evidence="15 16">
    <name type="scientific">Huso huso</name>
    <name type="common">Beluga</name>
    <name type="synonym">Acipenser huso</name>
    <dbReference type="NCBI Taxonomy" id="61971"/>
    <lineage>
        <taxon>Eukaryota</taxon>
        <taxon>Metazoa</taxon>
        <taxon>Chordata</taxon>
        <taxon>Craniata</taxon>
        <taxon>Vertebrata</taxon>
        <taxon>Euteleostomi</taxon>
        <taxon>Actinopterygii</taxon>
        <taxon>Chondrostei</taxon>
        <taxon>Acipenseriformes</taxon>
        <taxon>Acipenseridae</taxon>
        <taxon>Huso</taxon>
    </lineage>
</organism>
<dbReference type="PANTHER" id="PTHR11042">
    <property type="entry name" value="EUKARYOTIC TRANSLATION INITIATION FACTOR 2-ALPHA KINASE EIF2-ALPHA KINASE -RELATED"/>
    <property type="match status" value="1"/>
</dbReference>
<protein>
    <recommendedName>
        <fullName evidence="1">non-specific serine/threonine protein kinase</fullName>
        <ecNumber evidence="1">2.7.11.1</ecNumber>
    </recommendedName>
</protein>
<dbReference type="InterPro" id="IPR017441">
    <property type="entry name" value="Protein_kinase_ATP_BS"/>
</dbReference>
<comment type="caution">
    <text evidence="15">The sequence shown here is derived from an EMBL/GenBank/DDBJ whole genome shotgun (WGS) entry which is preliminary data.</text>
</comment>
<dbReference type="Pfam" id="PF00069">
    <property type="entry name" value="Pkinase"/>
    <property type="match status" value="1"/>
</dbReference>
<proteinExistence type="inferred from homology"/>
<feature type="domain" description="Protein kinase" evidence="14">
    <location>
        <begin position="155"/>
        <end position="404"/>
    </location>
</feature>
<name>A0ABR1A1V6_HUSHU</name>
<evidence type="ECO:0000313" key="15">
    <source>
        <dbReference type="EMBL" id="KAK6490570.1"/>
    </source>
</evidence>
<dbReference type="InterPro" id="IPR050339">
    <property type="entry name" value="CC_SR_Kinase"/>
</dbReference>
<dbReference type="SMART" id="SM00220">
    <property type="entry name" value="S_TKc"/>
    <property type="match status" value="1"/>
</dbReference>
<dbReference type="PANTHER" id="PTHR11042:SF160">
    <property type="entry name" value="EUKARYOTIC TRANSLATION INITIATION FACTOR 2-ALPHA KINASE 1"/>
    <property type="match status" value="1"/>
</dbReference>
<keyword evidence="4 11" id="KW-0547">Nucleotide-binding</keyword>
<comment type="similarity">
    <text evidence="8">Belongs to the protein kinase superfamily. Ser/Thr protein kinase family. GCN2 subfamily.</text>
</comment>
<evidence type="ECO:0000259" key="14">
    <source>
        <dbReference type="PROSITE" id="PS50011"/>
    </source>
</evidence>
<evidence type="ECO:0000256" key="12">
    <source>
        <dbReference type="RuleBase" id="RU000304"/>
    </source>
</evidence>
<keyword evidence="6 11" id="KW-0067">ATP-binding</keyword>